<name>A0A5K3FSB5_MESCO</name>
<accession>A0A5K3FSB5</accession>
<protein>
    <submittedName>
        <fullName evidence="2">EF-hand domain-containing protein</fullName>
    </submittedName>
</protein>
<proteinExistence type="predicted"/>
<reference evidence="2" key="1">
    <citation type="submission" date="2019-11" db="UniProtKB">
        <authorList>
            <consortium name="WormBaseParasite"/>
        </authorList>
    </citation>
    <scope>IDENTIFICATION</scope>
</reference>
<feature type="region of interest" description="Disordered" evidence="1">
    <location>
        <begin position="64"/>
        <end position="109"/>
    </location>
</feature>
<evidence type="ECO:0000256" key="1">
    <source>
        <dbReference type="SAM" id="MobiDB-lite"/>
    </source>
</evidence>
<evidence type="ECO:0000313" key="2">
    <source>
        <dbReference type="WBParaSite" id="MCU_011169-RC"/>
    </source>
</evidence>
<dbReference type="AlphaFoldDB" id="A0A5K3FSB5"/>
<dbReference type="WBParaSite" id="MCU_011169-RC">
    <property type="protein sequence ID" value="MCU_011169-RC"/>
    <property type="gene ID" value="MCU_011169"/>
</dbReference>
<sequence length="235" mass="25722">MASDSHIFETLTKLDNLSSAFRTVTNAHHHSNDSSLLLDSESPADDQIIRRIQSADQLVGLSDVNRASSQHRPTSLTLSSSGKGSSTFSSPTSGDADAPESPQYTKFGESPFRESVDLSVSGTSGDPSSLEQMLSSIPRRREFAEQFLDLAQLHQQEDAPRAKWDDASRLFPKQFGLSSSVAINICNSACTSMLLYVHHVNLVQLAKLWIRMDYAGAKDKRTTCAVLNLVEFANT</sequence>
<feature type="compositionally biased region" description="Low complexity" evidence="1">
    <location>
        <begin position="73"/>
        <end position="93"/>
    </location>
</feature>
<organism evidence="2">
    <name type="scientific">Mesocestoides corti</name>
    <name type="common">Flatworm</name>
    <dbReference type="NCBI Taxonomy" id="53468"/>
    <lineage>
        <taxon>Eukaryota</taxon>
        <taxon>Metazoa</taxon>
        <taxon>Spiralia</taxon>
        <taxon>Lophotrochozoa</taxon>
        <taxon>Platyhelminthes</taxon>
        <taxon>Cestoda</taxon>
        <taxon>Eucestoda</taxon>
        <taxon>Cyclophyllidea</taxon>
        <taxon>Mesocestoididae</taxon>
        <taxon>Mesocestoides</taxon>
    </lineage>
</organism>